<dbReference type="InterPro" id="IPR000531">
    <property type="entry name" value="Beta-barrel_TonB"/>
</dbReference>
<dbReference type="Pfam" id="PF07715">
    <property type="entry name" value="Plug"/>
    <property type="match status" value="1"/>
</dbReference>
<dbReference type="GO" id="GO:0006811">
    <property type="term" value="P:monoatomic ion transport"/>
    <property type="evidence" value="ECO:0007669"/>
    <property type="project" value="UniProtKB-KW"/>
</dbReference>
<dbReference type="Gene3D" id="2.40.170.20">
    <property type="entry name" value="TonB-dependent receptor, beta-barrel domain"/>
    <property type="match status" value="1"/>
</dbReference>
<evidence type="ECO:0000256" key="5">
    <source>
        <dbReference type="ARBA" id="ARBA00022729"/>
    </source>
</evidence>
<dbReference type="PROSITE" id="PS52016">
    <property type="entry name" value="TONB_DEPENDENT_REC_3"/>
    <property type="match status" value="1"/>
</dbReference>
<evidence type="ECO:0000256" key="10">
    <source>
        <dbReference type="PROSITE-ProRule" id="PRU01360"/>
    </source>
</evidence>
<evidence type="ECO:0000256" key="3">
    <source>
        <dbReference type="ARBA" id="ARBA00022452"/>
    </source>
</evidence>
<evidence type="ECO:0000256" key="2">
    <source>
        <dbReference type="ARBA" id="ARBA00022448"/>
    </source>
</evidence>
<sequence length="624" mass="68926">MQNKSTLAVAILAAVSSGVWAQGHNEHIEHITVTANKFEQSINNTLTSVSVIAREEIEQSNLRDLPSLLNTVAGVDVVRNGGFGQKASVFVRGATTKHVLVLIDGVRVSDANSGDVSFTNIPLNSIERIEVVKGAKAAIYGSDALAGVINIITRKAQQQEISLTSGSHNYVNYQQTGQFNSDSLSLSFNLGYEDTDGYDVTSKDLQLPLSKNHDSDGYNTKNIGFNLSYDHADIGTVSARAQYSEGEGEYDNSWGNDAYEFENYITKLAWEKQQEQLQQYASVSVSQQENTQIGTPNHDVYSTERVELEYRALYRWSEALQLAAGVSQLNEDLSNASAEFSHSDRTNKAIFVGGFFEQGPWLANAVLRSDDYDFHGRANTYTAGIGYQANNIVTFRVNHGTAFRAPTLTHAYVKNSPWYLPNPDIKPEEASNSELGVTLDTRWGKYDVALFNNKIDQMIVSLPNESGKYIAANVDQATMKGVELSATASVWGFEHRVNLTLLDAKDKTTGKDLVRRPDTAFNYTLSRSWDKLDASLTMLYRSSRPTITLYDSQFNTHNKELSGYTVFNLAANYALFENIKLSARLENLTDRTYLTAATGLASDGQILGYVPLGRQAYVGVSFSF</sequence>
<dbReference type="InterPro" id="IPR037066">
    <property type="entry name" value="Plug_dom_sf"/>
</dbReference>
<dbReference type="InterPro" id="IPR039426">
    <property type="entry name" value="TonB-dep_rcpt-like"/>
</dbReference>
<dbReference type="EMBL" id="MNAN01000027">
    <property type="protein sequence ID" value="OHU96161.1"/>
    <property type="molecule type" value="Genomic_DNA"/>
</dbReference>
<dbReference type="InterPro" id="IPR036942">
    <property type="entry name" value="Beta-barrel_TonB_sf"/>
</dbReference>
<dbReference type="STRING" id="327939.BIW53_06340"/>
<evidence type="ECO:0000256" key="1">
    <source>
        <dbReference type="ARBA" id="ARBA00004571"/>
    </source>
</evidence>
<evidence type="ECO:0000256" key="4">
    <source>
        <dbReference type="ARBA" id="ARBA00022692"/>
    </source>
</evidence>
<keyword evidence="15" id="KW-0675">Receptor</keyword>
<evidence type="ECO:0000256" key="9">
    <source>
        <dbReference type="ARBA" id="ARBA00023237"/>
    </source>
</evidence>
<proteinExistence type="inferred from homology"/>
<keyword evidence="6" id="KW-0406">Ion transport</keyword>
<feature type="domain" description="TonB-dependent receptor plug" evidence="14">
    <location>
        <begin position="43"/>
        <end position="148"/>
    </location>
</feature>
<dbReference type="PANTHER" id="PTHR30069:SF53">
    <property type="entry name" value="COLICIN I RECEPTOR-RELATED"/>
    <property type="match status" value="1"/>
</dbReference>
<keyword evidence="4 10" id="KW-0812">Transmembrane</keyword>
<dbReference type="GO" id="GO:0009279">
    <property type="term" value="C:cell outer membrane"/>
    <property type="evidence" value="ECO:0007669"/>
    <property type="project" value="UniProtKB-SubCell"/>
</dbReference>
<evidence type="ECO:0000256" key="7">
    <source>
        <dbReference type="ARBA" id="ARBA00023077"/>
    </source>
</evidence>
<reference evidence="15 16" key="1">
    <citation type="submission" date="2016-10" db="EMBL/GenBank/DDBJ databases">
        <title>Pseudoalteromonas amylolytica sp. nov., isolated from the surface seawater.</title>
        <authorList>
            <person name="Wu Y.-H."/>
            <person name="Cheng H."/>
            <person name="Jin X.-B."/>
            <person name="Wang C.-S."/>
            <person name="Xu X.-W."/>
        </authorList>
    </citation>
    <scope>NUCLEOTIDE SEQUENCE [LARGE SCALE GENOMIC DNA]</scope>
    <source>
        <strain evidence="15 16">JCM 12483</strain>
    </source>
</reference>
<comment type="similarity">
    <text evidence="10 11">Belongs to the TonB-dependent receptor family.</text>
</comment>
<evidence type="ECO:0000256" key="12">
    <source>
        <dbReference type="SAM" id="SignalP"/>
    </source>
</evidence>
<evidence type="ECO:0000256" key="11">
    <source>
        <dbReference type="RuleBase" id="RU003357"/>
    </source>
</evidence>
<keyword evidence="8 10" id="KW-0472">Membrane</keyword>
<dbReference type="OrthoDB" id="9764669at2"/>
<dbReference type="SUPFAM" id="SSF56935">
    <property type="entry name" value="Porins"/>
    <property type="match status" value="1"/>
</dbReference>
<keyword evidence="5 12" id="KW-0732">Signal</keyword>
<name>A0A1S1NBS1_9GAMM</name>
<dbReference type="PANTHER" id="PTHR30069">
    <property type="entry name" value="TONB-DEPENDENT OUTER MEMBRANE RECEPTOR"/>
    <property type="match status" value="1"/>
</dbReference>
<feature type="chain" id="PRO_5010233057" evidence="12">
    <location>
        <begin position="22"/>
        <end position="624"/>
    </location>
</feature>
<keyword evidence="3 10" id="KW-1134">Transmembrane beta strand</keyword>
<keyword evidence="9 10" id="KW-0998">Cell outer membrane</keyword>
<feature type="signal peptide" evidence="12">
    <location>
        <begin position="1"/>
        <end position="21"/>
    </location>
</feature>
<accession>A0A1S1NBS1</accession>
<keyword evidence="7 11" id="KW-0798">TonB box</keyword>
<evidence type="ECO:0000313" key="16">
    <source>
        <dbReference type="Proteomes" id="UP000180253"/>
    </source>
</evidence>
<dbReference type="InterPro" id="IPR012910">
    <property type="entry name" value="Plug_dom"/>
</dbReference>
<dbReference type="Gene3D" id="2.170.130.10">
    <property type="entry name" value="TonB-dependent receptor, plug domain"/>
    <property type="match status" value="1"/>
</dbReference>
<dbReference type="Pfam" id="PF00593">
    <property type="entry name" value="TonB_dep_Rec_b-barrel"/>
    <property type="match status" value="1"/>
</dbReference>
<evidence type="ECO:0000256" key="8">
    <source>
        <dbReference type="ARBA" id="ARBA00023136"/>
    </source>
</evidence>
<keyword evidence="2 10" id="KW-0813">Transport</keyword>
<comment type="subcellular location">
    <subcellularLocation>
        <location evidence="1 10">Cell outer membrane</location>
        <topology evidence="1 10">Multi-pass membrane protein</topology>
    </subcellularLocation>
</comment>
<evidence type="ECO:0000313" key="15">
    <source>
        <dbReference type="EMBL" id="OHU96161.1"/>
    </source>
</evidence>
<dbReference type="Proteomes" id="UP000180253">
    <property type="component" value="Unassembled WGS sequence"/>
</dbReference>
<gene>
    <name evidence="15" type="ORF">BIW53_06340</name>
</gene>
<evidence type="ECO:0000259" key="14">
    <source>
        <dbReference type="Pfam" id="PF07715"/>
    </source>
</evidence>
<evidence type="ECO:0000259" key="13">
    <source>
        <dbReference type="Pfam" id="PF00593"/>
    </source>
</evidence>
<protein>
    <submittedName>
        <fullName evidence="15">TonB-dependent receptor</fullName>
    </submittedName>
</protein>
<dbReference type="AlphaFoldDB" id="A0A1S1NBS1"/>
<dbReference type="CDD" id="cd01347">
    <property type="entry name" value="ligand_gated_channel"/>
    <property type="match status" value="1"/>
</dbReference>
<dbReference type="GO" id="GO:0015889">
    <property type="term" value="P:cobalamin transport"/>
    <property type="evidence" value="ECO:0007669"/>
    <property type="project" value="TreeGrafter"/>
</dbReference>
<organism evidence="15 16">
    <name type="scientific">Pseudoalteromonas byunsanensis</name>
    <dbReference type="NCBI Taxonomy" id="327939"/>
    <lineage>
        <taxon>Bacteria</taxon>
        <taxon>Pseudomonadati</taxon>
        <taxon>Pseudomonadota</taxon>
        <taxon>Gammaproteobacteria</taxon>
        <taxon>Alteromonadales</taxon>
        <taxon>Pseudoalteromonadaceae</taxon>
        <taxon>Pseudoalteromonas</taxon>
    </lineage>
</organism>
<comment type="caution">
    <text evidence="15">The sequence shown here is derived from an EMBL/GenBank/DDBJ whole genome shotgun (WGS) entry which is preliminary data.</text>
</comment>
<keyword evidence="16" id="KW-1185">Reference proteome</keyword>
<dbReference type="RefSeq" id="WP_070991035.1">
    <property type="nucleotide sequence ID" value="NZ_CBCSHD010000003.1"/>
</dbReference>
<feature type="domain" description="TonB-dependent receptor-like beta-barrel" evidence="13">
    <location>
        <begin position="172"/>
        <end position="588"/>
    </location>
</feature>
<evidence type="ECO:0000256" key="6">
    <source>
        <dbReference type="ARBA" id="ARBA00023065"/>
    </source>
</evidence>